<dbReference type="OrthoDB" id="2142040at2759"/>
<gene>
    <name evidence="2" type="ORF">NEZAVI_LOCUS3659</name>
</gene>
<evidence type="ECO:0000313" key="3">
    <source>
        <dbReference type="Proteomes" id="UP001152798"/>
    </source>
</evidence>
<protein>
    <recommendedName>
        <fullName evidence="1">Farnesoic acid O-methyl transferase domain-containing protein</fullName>
    </recommendedName>
</protein>
<dbReference type="Proteomes" id="UP001152798">
    <property type="component" value="Chromosome 2"/>
</dbReference>
<proteinExistence type="predicted"/>
<evidence type="ECO:0000313" key="2">
    <source>
        <dbReference type="EMBL" id="CAH1392910.1"/>
    </source>
</evidence>
<dbReference type="Pfam" id="PF11901">
    <property type="entry name" value="DM9"/>
    <property type="match status" value="1"/>
</dbReference>
<dbReference type="InterPro" id="IPR006616">
    <property type="entry name" value="DM9_repeat"/>
</dbReference>
<dbReference type="SMART" id="SM00696">
    <property type="entry name" value="DM9"/>
    <property type="match status" value="2"/>
</dbReference>
<name>A0A9P0H3M0_NEZVI</name>
<evidence type="ECO:0000259" key="1">
    <source>
        <dbReference type="Pfam" id="PF12248"/>
    </source>
</evidence>
<dbReference type="PANTHER" id="PTHR31649">
    <property type="entry name" value="AGAP009604-PA"/>
    <property type="match status" value="1"/>
</dbReference>
<dbReference type="EMBL" id="OV725078">
    <property type="protein sequence ID" value="CAH1392910.1"/>
    <property type="molecule type" value="Genomic_DNA"/>
</dbReference>
<dbReference type="Pfam" id="PF12248">
    <property type="entry name" value="Methyltransf_FA"/>
    <property type="match status" value="1"/>
</dbReference>
<feature type="domain" description="Farnesoic acid O-methyl transferase" evidence="1">
    <location>
        <begin position="53"/>
        <end position="178"/>
    </location>
</feature>
<organism evidence="2 3">
    <name type="scientific">Nezara viridula</name>
    <name type="common">Southern green stink bug</name>
    <name type="synonym">Cimex viridulus</name>
    <dbReference type="NCBI Taxonomy" id="85310"/>
    <lineage>
        <taxon>Eukaryota</taxon>
        <taxon>Metazoa</taxon>
        <taxon>Ecdysozoa</taxon>
        <taxon>Arthropoda</taxon>
        <taxon>Hexapoda</taxon>
        <taxon>Insecta</taxon>
        <taxon>Pterygota</taxon>
        <taxon>Neoptera</taxon>
        <taxon>Paraneoptera</taxon>
        <taxon>Hemiptera</taxon>
        <taxon>Heteroptera</taxon>
        <taxon>Panheteroptera</taxon>
        <taxon>Pentatomomorpha</taxon>
        <taxon>Pentatomoidea</taxon>
        <taxon>Pentatomidae</taxon>
        <taxon>Pentatominae</taxon>
        <taxon>Nezara</taxon>
    </lineage>
</organism>
<reference evidence="2" key="1">
    <citation type="submission" date="2022-01" db="EMBL/GenBank/DDBJ databases">
        <authorList>
            <person name="King R."/>
        </authorList>
    </citation>
    <scope>NUCLEOTIDE SEQUENCE</scope>
</reference>
<sequence length="342" mass="38129">MNIFMYLACHMMHKDVTFGVKKRVVSVIKRTEIKVQLKHSLYQDVETEDSLLYKFFPVQTQALKFSVQAAHDAHIALAPGPAEANPIYEVFIGGWENTKIAIRRNREKTEVAELPFPKILNRHEERTFWITFYNKVIALGMNDEKTPLLEWPDPDLFNITHFGIRTTWGAKGTWNIDDTWSGWEPPQKPAIGLALGPQSAGIGVWVPAAHGTIPPNAVQGGFEYEQQYVGRAMLNGGLIPGKVISSHRVCYVPLAGSEHRLTDYEILCDCGGTWVKTTNGNIPPTAIPGGKTEDGETLYIGRAEHIGILTGGRVQRSQGLCYVSHSGKEFGKTDYEILVEPQ</sequence>
<dbReference type="PANTHER" id="PTHR31649:SF1">
    <property type="entry name" value="FARNESOIC ACID O-METHYL TRANSFERASE DOMAIN-CONTAINING PROTEIN"/>
    <property type="match status" value="1"/>
</dbReference>
<dbReference type="InterPro" id="IPR022041">
    <property type="entry name" value="Methyltransf_FA"/>
</dbReference>
<accession>A0A9P0H3M0</accession>
<keyword evidence="3" id="KW-1185">Reference proteome</keyword>
<dbReference type="AlphaFoldDB" id="A0A9P0H3M0"/>